<feature type="compositionally biased region" description="Basic and acidic residues" evidence="1">
    <location>
        <begin position="126"/>
        <end position="139"/>
    </location>
</feature>
<proteinExistence type="predicted"/>
<protein>
    <submittedName>
        <fullName evidence="3">Uncharacterized protein</fullName>
    </submittedName>
</protein>
<feature type="region of interest" description="Disordered" evidence="1">
    <location>
        <begin position="43"/>
        <end position="92"/>
    </location>
</feature>
<dbReference type="EMBL" id="LNIX01000001">
    <property type="protein sequence ID" value="OXA61605.1"/>
    <property type="molecule type" value="Genomic_DNA"/>
</dbReference>
<evidence type="ECO:0000256" key="2">
    <source>
        <dbReference type="SAM" id="SignalP"/>
    </source>
</evidence>
<dbReference type="AlphaFoldDB" id="A0A226EVF4"/>
<name>A0A226EVF4_FOLCA</name>
<evidence type="ECO:0000256" key="1">
    <source>
        <dbReference type="SAM" id="MobiDB-lite"/>
    </source>
</evidence>
<organism evidence="3 4">
    <name type="scientific">Folsomia candida</name>
    <name type="common">Springtail</name>
    <dbReference type="NCBI Taxonomy" id="158441"/>
    <lineage>
        <taxon>Eukaryota</taxon>
        <taxon>Metazoa</taxon>
        <taxon>Ecdysozoa</taxon>
        <taxon>Arthropoda</taxon>
        <taxon>Hexapoda</taxon>
        <taxon>Collembola</taxon>
        <taxon>Entomobryomorpha</taxon>
        <taxon>Isotomoidea</taxon>
        <taxon>Isotomidae</taxon>
        <taxon>Proisotominae</taxon>
        <taxon>Folsomia</taxon>
    </lineage>
</organism>
<accession>A0A226EVF4</accession>
<keyword evidence="4" id="KW-1185">Reference proteome</keyword>
<sequence>MFDLYIFSNVTSASEVYGPMMQRISMFVLLFIGAFLSPVQSGDSGAGGRQVASSSSAVDFLDRGPAGPSGREEDAGLYGPAPPLPLIAGTRGGNGATTLADHLKGANYPPESAIDQFEVGYGGTYYRKDGDRSGPERNVRPNNNHIGYGPSGSSFDKPLDSFRETGSNPLNLNGLSVAELEQLRNLAEAAQGIGNAARQGGGGGGNGGVGSLNAGNGNAGGPNVVANHGTLGPLLPKDSQDDKGLTYGSGGGASSSYKPLLEYGPGGGPGVLQGVLDAQIKLNALRSQLLAHNLAKLDHHAAKVHAGAYGPPPGHHYGPGPLDHHHHKSALLNLHPLFGKLDAVDAHLLGKLQAKDIELANLEREKLQLIAAAGKAALGSIREKEKLVHLYGQLGIADALNNPLGKHHPPGPGFGYHPAAGAEKAAALADKAALLADKAAAHADKAADIANHHANHAAGHEYNPNFGPLPADKIHLNPIKPLGYGAPLAPPLGNYGGAFGGGLLSPAAREVLTIHPIYNSPLAVKQVHNVIVKEQLKGQHYYGPAPGPNYAAYNGHAVGKGALFGEHGLAPHQRPGPYPSVDDVVHRHNGGYGVPPAAHLHGKLDVLVENVAKNTAKALVGALQGYGYGNKHNHYNNHH</sequence>
<reference evidence="3 4" key="1">
    <citation type="submission" date="2015-12" db="EMBL/GenBank/DDBJ databases">
        <title>The genome of Folsomia candida.</title>
        <authorList>
            <person name="Faddeeva A."/>
            <person name="Derks M.F."/>
            <person name="Anvar Y."/>
            <person name="Smit S."/>
            <person name="Van Straalen N."/>
            <person name="Roelofs D."/>
        </authorList>
    </citation>
    <scope>NUCLEOTIDE SEQUENCE [LARGE SCALE GENOMIC DNA]</scope>
    <source>
        <strain evidence="3 4">VU population</strain>
        <tissue evidence="3">Whole body</tissue>
    </source>
</reference>
<feature type="signal peptide" evidence="2">
    <location>
        <begin position="1"/>
        <end position="41"/>
    </location>
</feature>
<evidence type="ECO:0000313" key="4">
    <source>
        <dbReference type="Proteomes" id="UP000198287"/>
    </source>
</evidence>
<dbReference type="Proteomes" id="UP000198287">
    <property type="component" value="Unassembled WGS sequence"/>
</dbReference>
<feature type="chain" id="PRO_5013053476" evidence="2">
    <location>
        <begin position="42"/>
        <end position="639"/>
    </location>
</feature>
<evidence type="ECO:0000313" key="3">
    <source>
        <dbReference type="EMBL" id="OXA61605.1"/>
    </source>
</evidence>
<comment type="caution">
    <text evidence="3">The sequence shown here is derived from an EMBL/GenBank/DDBJ whole genome shotgun (WGS) entry which is preliminary data.</text>
</comment>
<feature type="region of interest" description="Disordered" evidence="1">
    <location>
        <begin position="125"/>
        <end position="153"/>
    </location>
</feature>
<gene>
    <name evidence="3" type="ORF">Fcan01_02725</name>
</gene>
<keyword evidence="2" id="KW-0732">Signal</keyword>